<dbReference type="EMBL" id="JAFJYH010000574">
    <property type="protein sequence ID" value="KAG4410846.1"/>
    <property type="molecule type" value="Genomic_DNA"/>
</dbReference>
<dbReference type="Proteomes" id="UP000664132">
    <property type="component" value="Unassembled WGS sequence"/>
</dbReference>
<dbReference type="AlphaFoldDB" id="A0A8H7VXY2"/>
<name>A0A8H7VXY2_9HELO</name>
<accession>A0A8H7VXY2</accession>
<protein>
    <submittedName>
        <fullName evidence="1">Uncharacterized protein</fullName>
    </submittedName>
</protein>
<evidence type="ECO:0000313" key="2">
    <source>
        <dbReference type="Proteomes" id="UP000664132"/>
    </source>
</evidence>
<proteinExistence type="predicted"/>
<sequence length="114" mass="12514">MPAGNQTYRQCPFTNVATVTINEKVTANSACSINAKVQLVSKRTTSQVSIAALMAALHVGALGLDWFRTSICVRPTQATKHQLVVATQFRSIQDRAAQIRITNHRQVSATIRYT</sequence>
<organism evidence="1 2">
    <name type="scientific">Cadophora malorum</name>
    <dbReference type="NCBI Taxonomy" id="108018"/>
    <lineage>
        <taxon>Eukaryota</taxon>
        <taxon>Fungi</taxon>
        <taxon>Dikarya</taxon>
        <taxon>Ascomycota</taxon>
        <taxon>Pezizomycotina</taxon>
        <taxon>Leotiomycetes</taxon>
        <taxon>Helotiales</taxon>
        <taxon>Ploettnerulaceae</taxon>
        <taxon>Cadophora</taxon>
    </lineage>
</organism>
<reference evidence="1" key="1">
    <citation type="submission" date="2021-02" db="EMBL/GenBank/DDBJ databases">
        <title>Genome sequence Cadophora malorum strain M34.</title>
        <authorList>
            <person name="Stefanovic E."/>
            <person name="Vu D."/>
            <person name="Scully C."/>
            <person name="Dijksterhuis J."/>
            <person name="Roader J."/>
            <person name="Houbraken J."/>
        </authorList>
    </citation>
    <scope>NUCLEOTIDE SEQUENCE</scope>
    <source>
        <strain evidence="1">M34</strain>
    </source>
</reference>
<evidence type="ECO:0000313" key="1">
    <source>
        <dbReference type="EMBL" id="KAG4410846.1"/>
    </source>
</evidence>
<keyword evidence="2" id="KW-1185">Reference proteome</keyword>
<comment type="caution">
    <text evidence="1">The sequence shown here is derived from an EMBL/GenBank/DDBJ whole genome shotgun (WGS) entry which is preliminary data.</text>
</comment>
<gene>
    <name evidence="1" type="ORF">IFR04_016017</name>
</gene>